<proteinExistence type="predicted"/>
<dbReference type="EMBL" id="BPLR01003707">
    <property type="protein sequence ID" value="GIX87737.1"/>
    <property type="molecule type" value="Genomic_DNA"/>
</dbReference>
<dbReference type="Proteomes" id="UP001054945">
    <property type="component" value="Unassembled WGS sequence"/>
</dbReference>
<comment type="caution">
    <text evidence="1">The sequence shown here is derived from an EMBL/GenBank/DDBJ whole genome shotgun (WGS) entry which is preliminary data.</text>
</comment>
<organism evidence="1 2">
    <name type="scientific">Caerostris extrusa</name>
    <name type="common">Bark spider</name>
    <name type="synonym">Caerostris bankana</name>
    <dbReference type="NCBI Taxonomy" id="172846"/>
    <lineage>
        <taxon>Eukaryota</taxon>
        <taxon>Metazoa</taxon>
        <taxon>Ecdysozoa</taxon>
        <taxon>Arthropoda</taxon>
        <taxon>Chelicerata</taxon>
        <taxon>Arachnida</taxon>
        <taxon>Araneae</taxon>
        <taxon>Araneomorphae</taxon>
        <taxon>Entelegynae</taxon>
        <taxon>Araneoidea</taxon>
        <taxon>Araneidae</taxon>
        <taxon>Caerostris</taxon>
    </lineage>
</organism>
<reference evidence="1 2" key="1">
    <citation type="submission" date="2021-06" db="EMBL/GenBank/DDBJ databases">
        <title>Caerostris extrusa draft genome.</title>
        <authorList>
            <person name="Kono N."/>
            <person name="Arakawa K."/>
        </authorList>
    </citation>
    <scope>NUCLEOTIDE SEQUENCE [LARGE SCALE GENOMIC DNA]</scope>
</reference>
<name>A0AAV4NSB9_CAEEX</name>
<dbReference type="AlphaFoldDB" id="A0AAV4NSB9"/>
<evidence type="ECO:0000313" key="1">
    <source>
        <dbReference type="EMBL" id="GIX87737.1"/>
    </source>
</evidence>
<sequence length="97" mass="10953">MREEFGVTYLDTSANPKRLIPTKGIKGWGSFPLSNFENPFVNSLLNPWSSNRIEIAHMIGSASWTCRCYFTNFITKVVKVKRSIDVCISLSISSFAE</sequence>
<accession>A0AAV4NSB9</accession>
<gene>
    <name evidence="1" type="ORF">CEXT_411551</name>
</gene>
<keyword evidence="2" id="KW-1185">Reference proteome</keyword>
<protein>
    <submittedName>
        <fullName evidence="1">Uncharacterized protein</fullName>
    </submittedName>
</protein>
<evidence type="ECO:0000313" key="2">
    <source>
        <dbReference type="Proteomes" id="UP001054945"/>
    </source>
</evidence>